<dbReference type="RefSeq" id="WP_184302262.1">
    <property type="nucleotide sequence ID" value="NZ_JACHLP010000007.1"/>
</dbReference>
<comment type="caution">
    <text evidence="1">The sequence shown here is derived from an EMBL/GenBank/DDBJ whole genome shotgun (WGS) entry which is preliminary data.</text>
</comment>
<keyword evidence="2" id="KW-1185">Reference proteome</keyword>
<reference evidence="1 2" key="1">
    <citation type="submission" date="2020-08" db="EMBL/GenBank/DDBJ databases">
        <title>Functional genomics of gut bacteria from endangered species of beetles.</title>
        <authorList>
            <person name="Carlos-Shanley C."/>
        </authorList>
    </citation>
    <scope>NUCLEOTIDE SEQUENCE [LARGE SCALE GENOMIC DNA]</scope>
    <source>
        <strain evidence="1 2">S00239</strain>
    </source>
</reference>
<dbReference type="InterPro" id="IPR023393">
    <property type="entry name" value="START-like_dom_sf"/>
</dbReference>
<dbReference type="Pfam" id="PF10604">
    <property type="entry name" value="Polyketide_cyc2"/>
    <property type="match status" value="1"/>
</dbReference>
<dbReference type="EMBL" id="JACHLP010000007">
    <property type="protein sequence ID" value="MBB4844976.1"/>
    <property type="molecule type" value="Genomic_DNA"/>
</dbReference>
<dbReference type="Gene3D" id="3.30.530.20">
    <property type="match status" value="1"/>
</dbReference>
<name>A0A840LA30_9BURK</name>
<dbReference type="InterPro" id="IPR019587">
    <property type="entry name" value="Polyketide_cyclase/dehydratase"/>
</dbReference>
<protein>
    <submittedName>
        <fullName evidence="1">Uncharacterized protein YndB with AHSA1/START domain</fullName>
    </submittedName>
</protein>
<sequence>MLKKILLALVLLIAGLALYASSRPDSFRVERSIDIQASPEKVYALLDDFKQFGRWSPWEGIDPAMQREFSGAERGVGAVYGWKGNRDVGQGRMEILAAEPAAKLTIQLDFITPFEAHNTAEYRLQAIPGGTRMTWAMYGPANFMTKLMSVFASMDSMVGKDFEKGLAQLKAVAEKS</sequence>
<evidence type="ECO:0000313" key="2">
    <source>
        <dbReference type="Proteomes" id="UP000562027"/>
    </source>
</evidence>
<dbReference type="AlphaFoldDB" id="A0A840LA30"/>
<dbReference type="Proteomes" id="UP000562027">
    <property type="component" value="Unassembled WGS sequence"/>
</dbReference>
<proteinExistence type="predicted"/>
<dbReference type="SUPFAM" id="SSF55961">
    <property type="entry name" value="Bet v1-like"/>
    <property type="match status" value="1"/>
</dbReference>
<gene>
    <name evidence="1" type="ORF">HNP55_003522</name>
</gene>
<evidence type="ECO:0000313" key="1">
    <source>
        <dbReference type="EMBL" id="MBB4844976.1"/>
    </source>
</evidence>
<organism evidence="1 2">
    <name type="scientific">Roseateles oligotrophus</name>
    <dbReference type="NCBI Taxonomy" id="1769250"/>
    <lineage>
        <taxon>Bacteria</taxon>
        <taxon>Pseudomonadati</taxon>
        <taxon>Pseudomonadota</taxon>
        <taxon>Betaproteobacteria</taxon>
        <taxon>Burkholderiales</taxon>
        <taxon>Sphaerotilaceae</taxon>
        <taxon>Roseateles</taxon>
    </lineage>
</organism>
<dbReference type="CDD" id="cd07818">
    <property type="entry name" value="SRPBCC_1"/>
    <property type="match status" value="1"/>
</dbReference>
<accession>A0A840LA30</accession>